<evidence type="ECO:0000256" key="1">
    <source>
        <dbReference type="SAM" id="MobiDB-lite"/>
    </source>
</evidence>
<protein>
    <submittedName>
        <fullName evidence="2">Uncharacterized protein</fullName>
    </submittedName>
</protein>
<comment type="caution">
    <text evidence="2">The sequence shown here is derived from an EMBL/GenBank/DDBJ whole genome shotgun (WGS) entry which is preliminary data.</text>
</comment>
<organism evidence="2 3">
    <name type="scientific">Paragonimus skrjabini miyazakii</name>
    <dbReference type="NCBI Taxonomy" id="59628"/>
    <lineage>
        <taxon>Eukaryota</taxon>
        <taxon>Metazoa</taxon>
        <taxon>Spiralia</taxon>
        <taxon>Lophotrochozoa</taxon>
        <taxon>Platyhelminthes</taxon>
        <taxon>Trematoda</taxon>
        <taxon>Digenea</taxon>
        <taxon>Plagiorchiida</taxon>
        <taxon>Troglotremata</taxon>
        <taxon>Troglotrematidae</taxon>
        <taxon>Paragonimus</taxon>
    </lineage>
</organism>
<dbReference type="Proteomes" id="UP000822476">
    <property type="component" value="Unassembled WGS sequence"/>
</dbReference>
<keyword evidence="3" id="KW-1185">Reference proteome</keyword>
<sequence>MRGAKVVVTRSDPHRPQRSTLANAGRGSRHEGKLNKKSHVLKHTSLYQHLLKTPLIAQVLPICHMRHIYSEKIICPTSQVFALSIVSTSGKRA</sequence>
<gene>
    <name evidence="2" type="ORF">EG68_03082</name>
</gene>
<reference evidence="2" key="1">
    <citation type="submission" date="2019-07" db="EMBL/GenBank/DDBJ databases">
        <title>Annotation for the trematode Paragonimus miyazaki's.</title>
        <authorList>
            <person name="Choi Y.-J."/>
        </authorList>
    </citation>
    <scope>NUCLEOTIDE SEQUENCE</scope>
    <source>
        <strain evidence="2">Japan</strain>
    </source>
</reference>
<proteinExistence type="predicted"/>
<name>A0A8S9Z3K1_9TREM</name>
<accession>A0A8S9Z3K1</accession>
<evidence type="ECO:0000313" key="3">
    <source>
        <dbReference type="Proteomes" id="UP000822476"/>
    </source>
</evidence>
<dbReference type="AlphaFoldDB" id="A0A8S9Z3K1"/>
<evidence type="ECO:0000313" key="2">
    <source>
        <dbReference type="EMBL" id="KAF7259731.1"/>
    </source>
</evidence>
<dbReference type="EMBL" id="JTDE01001065">
    <property type="protein sequence ID" value="KAF7259731.1"/>
    <property type="molecule type" value="Genomic_DNA"/>
</dbReference>
<feature type="region of interest" description="Disordered" evidence="1">
    <location>
        <begin position="1"/>
        <end position="36"/>
    </location>
</feature>